<evidence type="ECO:0000256" key="5">
    <source>
        <dbReference type="ARBA" id="ARBA00049117"/>
    </source>
</evidence>
<evidence type="ECO:0000256" key="2">
    <source>
        <dbReference type="ARBA" id="ARBA00022801"/>
    </source>
</evidence>
<name>A0ABV5AJD0_9BACL</name>
<evidence type="ECO:0000313" key="7">
    <source>
        <dbReference type="EMBL" id="MFB5192382.1"/>
    </source>
</evidence>
<dbReference type="Proteomes" id="UP001579974">
    <property type="component" value="Unassembled WGS sequence"/>
</dbReference>
<protein>
    <submittedName>
        <fullName evidence="7">GTP-binding protein</fullName>
    </submittedName>
</protein>
<dbReference type="CDD" id="cd03112">
    <property type="entry name" value="CobW-like"/>
    <property type="match status" value="1"/>
</dbReference>
<evidence type="ECO:0000256" key="3">
    <source>
        <dbReference type="ARBA" id="ARBA00023186"/>
    </source>
</evidence>
<organism evidence="7 8">
    <name type="scientific">Alicyclobacillus fastidiosus</name>
    <dbReference type="NCBI Taxonomy" id="392011"/>
    <lineage>
        <taxon>Bacteria</taxon>
        <taxon>Bacillati</taxon>
        <taxon>Bacillota</taxon>
        <taxon>Bacilli</taxon>
        <taxon>Bacillales</taxon>
        <taxon>Alicyclobacillaceae</taxon>
        <taxon>Alicyclobacillus</taxon>
    </lineage>
</organism>
<dbReference type="InterPro" id="IPR011629">
    <property type="entry name" value="CobW-like_C"/>
</dbReference>
<dbReference type="PANTHER" id="PTHR13748">
    <property type="entry name" value="COBW-RELATED"/>
    <property type="match status" value="1"/>
</dbReference>
<proteinExistence type="inferred from homology"/>
<sequence>MSGFLGSGKSTLLSHLIEYEKQQGRRIGILMNELGEVSIDSSFVPENTPVQEMLNGCICCSIQGELSSKLYQLLENYELDAIYIEATGAAHPMDVLDGCTHLSIIAGVKVKAIITVVDAKLWHNRSEMKPRLNKLIEEQAKYADVVVLNKIDTVVEDDFEQTSVSIREFNPGGLLLPVTNAAIDPLLVLSTKHNQSIFTEHTESHVDRHLHLRTFTQQLFRPLDRIVFEKWLKTLPGRVFRGKGFVQLNEAPGVFMFQYAYGEPMFTRCSLNKSYQPVIVLIGDELDHERIREQLLELQYIVH</sequence>
<dbReference type="SUPFAM" id="SSF52540">
    <property type="entry name" value="P-loop containing nucleoside triphosphate hydrolases"/>
    <property type="match status" value="1"/>
</dbReference>
<dbReference type="SMART" id="SM00833">
    <property type="entry name" value="CobW_C"/>
    <property type="match status" value="1"/>
</dbReference>
<gene>
    <name evidence="7" type="ORF">KKP3000_001581</name>
</gene>
<evidence type="ECO:0000256" key="4">
    <source>
        <dbReference type="ARBA" id="ARBA00034320"/>
    </source>
</evidence>
<dbReference type="InterPro" id="IPR027417">
    <property type="entry name" value="P-loop_NTPase"/>
</dbReference>
<comment type="catalytic activity">
    <reaction evidence="5">
        <text>GTP + H2O = GDP + phosphate + H(+)</text>
        <dbReference type="Rhea" id="RHEA:19669"/>
        <dbReference type="ChEBI" id="CHEBI:15377"/>
        <dbReference type="ChEBI" id="CHEBI:15378"/>
        <dbReference type="ChEBI" id="CHEBI:37565"/>
        <dbReference type="ChEBI" id="CHEBI:43474"/>
        <dbReference type="ChEBI" id="CHEBI:58189"/>
    </reaction>
    <physiologicalReaction direction="left-to-right" evidence="5">
        <dbReference type="Rhea" id="RHEA:19670"/>
    </physiologicalReaction>
</comment>
<evidence type="ECO:0000259" key="6">
    <source>
        <dbReference type="SMART" id="SM00833"/>
    </source>
</evidence>
<dbReference type="PANTHER" id="PTHR13748:SF62">
    <property type="entry name" value="COBW DOMAIN-CONTAINING PROTEIN"/>
    <property type="match status" value="1"/>
</dbReference>
<evidence type="ECO:0000313" key="8">
    <source>
        <dbReference type="Proteomes" id="UP001579974"/>
    </source>
</evidence>
<keyword evidence="3" id="KW-0143">Chaperone</keyword>
<dbReference type="EMBL" id="JBDXSU010000021">
    <property type="protein sequence ID" value="MFB5192382.1"/>
    <property type="molecule type" value="Genomic_DNA"/>
</dbReference>
<dbReference type="Gene3D" id="3.30.1220.10">
    <property type="entry name" value="CobW-like, C-terminal domain"/>
    <property type="match status" value="1"/>
</dbReference>
<dbReference type="InterPro" id="IPR036627">
    <property type="entry name" value="CobW-likC_sf"/>
</dbReference>
<dbReference type="InterPro" id="IPR051316">
    <property type="entry name" value="Zinc-reg_GTPase_activator"/>
</dbReference>
<keyword evidence="1" id="KW-0547">Nucleotide-binding</keyword>
<comment type="similarity">
    <text evidence="4">Belongs to the SIMIBI class G3E GTPase family. ZNG1 subfamily.</text>
</comment>
<dbReference type="InterPro" id="IPR003495">
    <property type="entry name" value="CobW/HypB/UreG_nucleotide-bd"/>
</dbReference>
<dbReference type="RefSeq" id="WP_275476996.1">
    <property type="nucleotide sequence ID" value="NZ_CP162940.1"/>
</dbReference>
<keyword evidence="8" id="KW-1185">Reference proteome</keyword>
<keyword evidence="2" id="KW-0378">Hydrolase</keyword>
<dbReference type="Gene3D" id="3.40.50.300">
    <property type="entry name" value="P-loop containing nucleotide triphosphate hydrolases"/>
    <property type="match status" value="1"/>
</dbReference>
<dbReference type="Pfam" id="PF07683">
    <property type="entry name" value="CobW_C"/>
    <property type="match status" value="1"/>
</dbReference>
<dbReference type="Pfam" id="PF02492">
    <property type="entry name" value="cobW"/>
    <property type="match status" value="1"/>
</dbReference>
<reference evidence="7 8" key="1">
    <citation type="journal article" date="2024" name="Int. J. Mol. Sci.">
        <title>Exploration of Alicyclobacillus spp. Genome in Search of Antibiotic Resistance.</title>
        <authorList>
            <person name="Bucka-Kolendo J."/>
            <person name="Kiousi D.E."/>
            <person name="Dekowska A."/>
            <person name="Mikolajczuk-Szczyrba A."/>
            <person name="Karadedos D.M."/>
            <person name="Michael P."/>
            <person name="Galanis A."/>
            <person name="Sokolowska B."/>
        </authorList>
    </citation>
    <scope>NUCLEOTIDE SEQUENCE [LARGE SCALE GENOMIC DNA]</scope>
    <source>
        <strain evidence="7 8">KKP 3000</strain>
    </source>
</reference>
<accession>A0ABV5AJD0</accession>
<comment type="caution">
    <text evidence="7">The sequence shown here is derived from an EMBL/GenBank/DDBJ whole genome shotgun (WGS) entry which is preliminary data.</text>
</comment>
<evidence type="ECO:0000256" key="1">
    <source>
        <dbReference type="ARBA" id="ARBA00022741"/>
    </source>
</evidence>
<feature type="domain" description="CobW C-terminal" evidence="6">
    <location>
        <begin position="212"/>
        <end position="299"/>
    </location>
</feature>